<protein>
    <submittedName>
        <fullName evidence="2">(northern house mosquito) hypothetical protein</fullName>
    </submittedName>
</protein>
<keyword evidence="1" id="KW-0732">Signal</keyword>
<dbReference type="EMBL" id="HBUE01046769">
    <property type="protein sequence ID" value="CAG6462928.1"/>
    <property type="molecule type" value="Transcribed_RNA"/>
</dbReference>
<dbReference type="EMBL" id="HBUE01176051">
    <property type="protein sequence ID" value="CAG6517812.1"/>
    <property type="molecule type" value="Transcribed_RNA"/>
</dbReference>
<feature type="signal peptide" evidence="1">
    <location>
        <begin position="1"/>
        <end position="18"/>
    </location>
</feature>
<evidence type="ECO:0000313" key="2">
    <source>
        <dbReference type="EMBL" id="CAG6517812.1"/>
    </source>
</evidence>
<dbReference type="AlphaFoldDB" id="A0A8D8GPI7"/>
<dbReference type="EMBL" id="HBUE01281572">
    <property type="protein sequence ID" value="CAG6569342.1"/>
    <property type="molecule type" value="Transcribed_RNA"/>
</dbReference>
<name>A0A8D8GPI7_CULPI</name>
<accession>A0A8D8GPI7</accession>
<dbReference type="EMBL" id="HBUE01046770">
    <property type="protein sequence ID" value="CAG6462929.1"/>
    <property type="molecule type" value="Transcribed_RNA"/>
</dbReference>
<evidence type="ECO:0000256" key="1">
    <source>
        <dbReference type="SAM" id="SignalP"/>
    </source>
</evidence>
<feature type="chain" id="PRO_5036428091" evidence="1">
    <location>
        <begin position="19"/>
        <end position="133"/>
    </location>
</feature>
<proteinExistence type="predicted"/>
<organism evidence="2">
    <name type="scientific">Culex pipiens</name>
    <name type="common">House mosquito</name>
    <dbReference type="NCBI Taxonomy" id="7175"/>
    <lineage>
        <taxon>Eukaryota</taxon>
        <taxon>Metazoa</taxon>
        <taxon>Ecdysozoa</taxon>
        <taxon>Arthropoda</taxon>
        <taxon>Hexapoda</taxon>
        <taxon>Insecta</taxon>
        <taxon>Pterygota</taxon>
        <taxon>Neoptera</taxon>
        <taxon>Endopterygota</taxon>
        <taxon>Diptera</taxon>
        <taxon>Nematocera</taxon>
        <taxon>Culicoidea</taxon>
        <taxon>Culicidae</taxon>
        <taxon>Culicinae</taxon>
        <taxon>Culicini</taxon>
        <taxon>Culex</taxon>
        <taxon>Culex</taxon>
    </lineage>
</organism>
<reference evidence="2" key="1">
    <citation type="submission" date="2021-05" db="EMBL/GenBank/DDBJ databases">
        <authorList>
            <person name="Alioto T."/>
            <person name="Alioto T."/>
            <person name="Gomez Garrido J."/>
        </authorList>
    </citation>
    <scope>NUCLEOTIDE SEQUENCE</scope>
</reference>
<sequence>MRTAEVLVLAALVRFRTSRLLMLLFEAVAERHVRCRFHQRRRVARKRRDVDFFAPLLIQRPVQSRAWWQLLHQLKQQHRVVQVCFVSTGLQMITQVLNRQAVVDVRLKPIRFRCGCATHLFQQRVNKDLRSAE</sequence>